<dbReference type="Gene3D" id="3.40.50.150">
    <property type="entry name" value="Vaccinia Virus protein VP39"/>
    <property type="match status" value="1"/>
</dbReference>
<keyword evidence="2" id="KW-0489">Methyltransferase</keyword>
<accession>U5WA79</accession>
<dbReference type="SUPFAM" id="SSF53335">
    <property type="entry name" value="S-adenosyl-L-methionine-dependent methyltransferases"/>
    <property type="match status" value="1"/>
</dbReference>
<dbReference type="eggNOG" id="COG2226">
    <property type="taxonomic scope" value="Bacteria"/>
</dbReference>
<keyword evidence="3" id="KW-1185">Reference proteome</keyword>
<dbReference type="PANTHER" id="PTHR42912">
    <property type="entry name" value="METHYLTRANSFERASE"/>
    <property type="match status" value="1"/>
</dbReference>
<dbReference type="RefSeq" id="WP_023562417.1">
    <property type="nucleotide sequence ID" value="NC_022657.1"/>
</dbReference>
<dbReference type="EMBL" id="CP006272">
    <property type="protein sequence ID" value="AGZ46083.1"/>
    <property type="molecule type" value="Genomic_DNA"/>
</dbReference>
<protein>
    <submittedName>
        <fullName evidence="2">Type 11 methyltransferase</fullName>
    </submittedName>
</protein>
<evidence type="ECO:0000313" key="3">
    <source>
        <dbReference type="Proteomes" id="UP000017746"/>
    </source>
</evidence>
<dbReference type="InterPro" id="IPR041698">
    <property type="entry name" value="Methyltransf_25"/>
</dbReference>
<sequence length="268" mass="29785">MDMDPRVRRRYEVYDEDQRLRRPGLGDLVRLRTWDIFDRYVPTGVRVADIGGGPGIHADRLARGDREVLLFDPMPGHVEIARGRGTFQAEIAEARQVPLDDASVDVVLLMGPLYHLVEPEDRLAALREAARVLRPGGLILAEIITRYAWVMDATGKGLLGEPGTWDDFDWIARTGVSKDPDQVVDGSFFAYFHRPEELRAELTQAGFEDVELLAVEGFAGLFGDLAERMREPGDLLRALRITEAEPSMLGASAHVLGLARSCPNPASR</sequence>
<reference evidence="2 3" key="1">
    <citation type="journal article" date="2014" name="J. Biotechnol.">
        <title>Complete genome sequence of the actinobacterium Actinoplanes friuliensis HAG 010964, producer of the lipopeptide antibiotic friulimycin.</title>
        <authorList>
            <person name="Ruckert C."/>
            <person name="Szczepanowski R."/>
            <person name="Albersmeier A."/>
            <person name="Goesmann A."/>
            <person name="Fischer N."/>
            <person name="Steinkamper A."/>
            <person name="Puhler A."/>
            <person name="Biener R."/>
            <person name="Schwartz D."/>
            <person name="Kalinowski J."/>
        </authorList>
    </citation>
    <scope>NUCLEOTIDE SEQUENCE [LARGE SCALE GENOMIC DNA]</scope>
    <source>
        <strain evidence="2 3">DSM 7358</strain>
    </source>
</reference>
<dbReference type="PATRIC" id="fig|1246995.3.peg.7922"/>
<dbReference type="Proteomes" id="UP000017746">
    <property type="component" value="Chromosome"/>
</dbReference>
<dbReference type="Pfam" id="PF13649">
    <property type="entry name" value="Methyltransf_25"/>
    <property type="match status" value="1"/>
</dbReference>
<keyword evidence="2" id="KW-0808">Transferase</keyword>
<evidence type="ECO:0000313" key="2">
    <source>
        <dbReference type="EMBL" id="AGZ46083.1"/>
    </source>
</evidence>
<feature type="domain" description="Methyltransferase" evidence="1">
    <location>
        <begin position="47"/>
        <end position="137"/>
    </location>
</feature>
<dbReference type="STRING" id="1246995.AFR_39145"/>
<dbReference type="GO" id="GO:0032259">
    <property type="term" value="P:methylation"/>
    <property type="evidence" value="ECO:0007669"/>
    <property type="project" value="UniProtKB-KW"/>
</dbReference>
<dbReference type="InterPro" id="IPR050508">
    <property type="entry name" value="Methyltransf_Superfamily"/>
</dbReference>
<dbReference type="InterPro" id="IPR029063">
    <property type="entry name" value="SAM-dependent_MTases_sf"/>
</dbReference>
<dbReference type="AlphaFoldDB" id="U5WA79"/>
<organism evidence="2 3">
    <name type="scientific">Actinoplanes friuliensis DSM 7358</name>
    <dbReference type="NCBI Taxonomy" id="1246995"/>
    <lineage>
        <taxon>Bacteria</taxon>
        <taxon>Bacillati</taxon>
        <taxon>Actinomycetota</taxon>
        <taxon>Actinomycetes</taxon>
        <taxon>Micromonosporales</taxon>
        <taxon>Micromonosporaceae</taxon>
        <taxon>Actinoplanes</taxon>
    </lineage>
</organism>
<gene>
    <name evidence="2" type="ORF">AFR_39145</name>
</gene>
<proteinExistence type="predicted"/>
<dbReference type="KEGG" id="afs:AFR_39145"/>
<dbReference type="HOGENOM" id="CLU_061789_2_0_11"/>
<evidence type="ECO:0000259" key="1">
    <source>
        <dbReference type="Pfam" id="PF13649"/>
    </source>
</evidence>
<dbReference type="CDD" id="cd02440">
    <property type="entry name" value="AdoMet_MTases"/>
    <property type="match status" value="1"/>
</dbReference>
<name>U5WA79_9ACTN</name>
<dbReference type="GO" id="GO:0008168">
    <property type="term" value="F:methyltransferase activity"/>
    <property type="evidence" value="ECO:0007669"/>
    <property type="project" value="UniProtKB-KW"/>
</dbReference>